<dbReference type="RefSeq" id="WP_377418628.1">
    <property type="nucleotide sequence ID" value="NZ_JBHSPR010000007.1"/>
</dbReference>
<name>A0ABW1K4G6_9ACTN</name>
<feature type="chain" id="PRO_5045299286" evidence="1">
    <location>
        <begin position="28"/>
        <end position="252"/>
    </location>
</feature>
<comment type="caution">
    <text evidence="2">The sequence shown here is derived from an EMBL/GenBank/DDBJ whole genome shotgun (WGS) entry which is preliminary data.</text>
</comment>
<dbReference type="Proteomes" id="UP001596203">
    <property type="component" value="Unassembled WGS sequence"/>
</dbReference>
<keyword evidence="3" id="KW-1185">Reference proteome</keyword>
<organism evidence="2 3">
    <name type="scientific">Plantactinospora solaniradicis</name>
    <dbReference type="NCBI Taxonomy" id="1723736"/>
    <lineage>
        <taxon>Bacteria</taxon>
        <taxon>Bacillati</taxon>
        <taxon>Actinomycetota</taxon>
        <taxon>Actinomycetes</taxon>
        <taxon>Micromonosporales</taxon>
        <taxon>Micromonosporaceae</taxon>
        <taxon>Plantactinospora</taxon>
    </lineage>
</organism>
<evidence type="ECO:0000313" key="2">
    <source>
        <dbReference type="EMBL" id="MFC6015898.1"/>
    </source>
</evidence>
<evidence type="ECO:0000313" key="3">
    <source>
        <dbReference type="Proteomes" id="UP001596203"/>
    </source>
</evidence>
<accession>A0ABW1K4G6</accession>
<proteinExistence type="predicted"/>
<sequence length="252" mass="26698">MKRSCLSVVGVALLLVLAGCGAGTSGAAATPTPPEDVFGRKACEANDAALDQMQPDNPDVMLAVVRDARQSTNKDIVLGAKLLNARIDSVVYYKGTGTNSEDYSAVELINESLAFNDRCHAAGLLPASASPPPADPANPDLLSVSRASGSVDNLHMMGVEKSGAWTYLDPEKDPEETRGQLTPEQNRQLLALFADPGRGAEDGWQPLDPNCAERVVYLVSTPDGGGTRWDICGPEPRVYGAIYRLLAEATPF</sequence>
<dbReference type="EMBL" id="JBHSPR010000007">
    <property type="protein sequence ID" value="MFC6015898.1"/>
    <property type="molecule type" value="Genomic_DNA"/>
</dbReference>
<feature type="signal peptide" evidence="1">
    <location>
        <begin position="1"/>
        <end position="27"/>
    </location>
</feature>
<keyword evidence="1" id="KW-0732">Signal</keyword>
<protein>
    <submittedName>
        <fullName evidence="2">Uncharacterized protein</fullName>
    </submittedName>
</protein>
<reference evidence="3" key="1">
    <citation type="journal article" date="2019" name="Int. J. Syst. Evol. Microbiol.">
        <title>The Global Catalogue of Microorganisms (GCM) 10K type strain sequencing project: providing services to taxonomists for standard genome sequencing and annotation.</title>
        <authorList>
            <consortium name="The Broad Institute Genomics Platform"/>
            <consortium name="The Broad Institute Genome Sequencing Center for Infectious Disease"/>
            <person name="Wu L."/>
            <person name="Ma J."/>
        </authorList>
    </citation>
    <scope>NUCLEOTIDE SEQUENCE [LARGE SCALE GENOMIC DNA]</scope>
    <source>
        <strain evidence="3">ZS-35-S2</strain>
    </source>
</reference>
<gene>
    <name evidence="2" type="ORF">ACFP2T_06800</name>
</gene>
<dbReference type="PROSITE" id="PS51257">
    <property type="entry name" value="PROKAR_LIPOPROTEIN"/>
    <property type="match status" value="1"/>
</dbReference>
<evidence type="ECO:0000256" key="1">
    <source>
        <dbReference type="SAM" id="SignalP"/>
    </source>
</evidence>